<feature type="region of interest" description="Disordered" evidence="1">
    <location>
        <begin position="70"/>
        <end position="98"/>
    </location>
</feature>
<dbReference type="EMBL" id="CP097508">
    <property type="protein sequence ID" value="URE12876.1"/>
    <property type="molecule type" value="Genomic_DNA"/>
</dbReference>
<evidence type="ECO:0000313" key="3">
    <source>
        <dbReference type="Proteomes" id="UP001055439"/>
    </source>
</evidence>
<dbReference type="Proteomes" id="UP001055439">
    <property type="component" value="Chromosome 6"/>
</dbReference>
<dbReference type="AlphaFoldDB" id="A0A9E7KCY9"/>
<evidence type="ECO:0000256" key="1">
    <source>
        <dbReference type="SAM" id="MobiDB-lite"/>
    </source>
</evidence>
<organism evidence="2 3">
    <name type="scientific">Musa troglodytarum</name>
    <name type="common">fe'i banana</name>
    <dbReference type="NCBI Taxonomy" id="320322"/>
    <lineage>
        <taxon>Eukaryota</taxon>
        <taxon>Viridiplantae</taxon>
        <taxon>Streptophyta</taxon>
        <taxon>Embryophyta</taxon>
        <taxon>Tracheophyta</taxon>
        <taxon>Spermatophyta</taxon>
        <taxon>Magnoliopsida</taxon>
        <taxon>Liliopsida</taxon>
        <taxon>Zingiberales</taxon>
        <taxon>Musaceae</taxon>
        <taxon>Musa</taxon>
    </lineage>
</organism>
<accession>A0A9E7KCY9</accession>
<gene>
    <name evidence="2" type="ORF">MUK42_28695</name>
</gene>
<protein>
    <submittedName>
        <fullName evidence="2">Uncharacterized protein</fullName>
    </submittedName>
</protein>
<sequence length="98" mass="10856">MYRSKTTYDGFLKPAVTSSNHWLSTCRCSSSPPWNASQELETRQPSESTSKHTSVPSASFVARCVFSEPDTNCQRESDGSQMIPSLTGAPRPTARRQK</sequence>
<keyword evidence="3" id="KW-1185">Reference proteome</keyword>
<feature type="region of interest" description="Disordered" evidence="1">
    <location>
        <begin position="27"/>
        <end position="56"/>
    </location>
</feature>
<reference evidence="2" key="1">
    <citation type="submission" date="2022-05" db="EMBL/GenBank/DDBJ databases">
        <title>The Musa troglodytarum L. genome provides insights into the mechanism of non-climacteric behaviour and enrichment of carotenoids.</title>
        <authorList>
            <person name="Wang J."/>
        </authorList>
    </citation>
    <scope>NUCLEOTIDE SEQUENCE</scope>
    <source>
        <tissue evidence="2">Leaf</tissue>
    </source>
</reference>
<name>A0A9E7KCY9_9LILI</name>
<evidence type="ECO:0000313" key="2">
    <source>
        <dbReference type="EMBL" id="URE12876.1"/>
    </source>
</evidence>
<proteinExistence type="predicted"/>